<dbReference type="EMBL" id="QGKV02000832">
    <property type="protein sequence ID" value="KAF3550183.1"/>
    <property type="molecule type" value="Genomic_DNA"/>
</dbReference>
<evidence type="ECO:0008006" key="3">
    <source>
        <dbReference type="Google" id="ProtNLM"/>
    </source>
</evidence>
<sequence>MVVDRHGIVDVDQLLRKLVDRLRMTSVDRLTRTSSFPCSFCLKLICIIALLLSSSSYVNLSCSLSAPGVYVTVSTAKLSWWCSSAQLPIE</sequence>
<proteinExistence type="predicted"/>
<gene>
    <name evidence="1" type="ORF">DY000_02007283</name>
</gene>
<evidence type="ECO:0000313" key="2">
    <source>
        <dbReference type="Proteomes" id="UP000266723"/>
    </source>
</evidence>
<evidence type="ECO:0000313" key="1">
    <source>
        <dbReference type="EMBL" id="KAF3550183.1"/>
    </source>
</evidence>
<keyword evidence="2" id="KW-1185">Reference proteome</keyword>
<name>A0ABQ7CGB6_BRACR</name>
<comment type="caution">
    <text evidence="1">The sequence shown here is derived from an EMBL/GenBank/DDBJ whole genome shotgun (WGS) entry which is preliminary data.</text>
</comment>
<reference evidence="1 2" key="1">
    <citation type="journal article" date="2020" name="BMC Genomics">
        <title>Intraspecific diversification of the crop wild relative Brassica cretica Lam. using demographic model selection.</title>
        <authorList>
            <person name="Kioukis A."/>
            <person name="Michalopoulou V.A."/>
            <person name="Briers L."/>
            <person name="Pirintsos S."/>
            <person name="Studholme D.J."/>
            <person name="Pavlidis P."/>
            <person name="Sarris P.F."/>
        </authorList>
    </citation>
    <scope>NUCLEOTIDE SEQUENCE [LARGE SCALE GENOMIC DNA]</scope>
    <source>
        <strain evidence="2">cv. PFS-1207/04</strain>
    </source>
</reference>
<protein>
    <recommendedName>
        <fullName evidence="3">EF-hand domain-containing protein</fullName>
    </recommendedName>
</protein>
<accession>A0ABQ7CGB6</accession>
<organism evidence="1 2">
    <name type="scientific">Brassica cretica</name>
    <name type="common">Mustard</name>
    <dbReference type="NCBI Taxonomy" id="69181"/>
    <lineage>
        <taxon>Eukaryota</taxon>
        <taxon>Viridiplantae</taxon>
        <taxon>Streptophyta</taxon>
        <taxon>Embryophyta</taxon>
        <taxon>Tracheophyta</taxon>
        <taxon>Spermatophyta</taxon>
        <taxon>Magnoliopsida</taxon>
        <taxon>eudicotyledons</taxon>
        <taxon>Gunneridae</taxon>
        <taxon>Pentapetalae</taxon>
        <taxon>rosids</taxon>
        <taxon>malvids</taxon>
        <taxon>Brassicales</taxon>
        <taxon>Brassicaceae</taxon>
        <taxon>Brassiceae</taxon>
        <taxon>Brassica</taxon>
    </lineage>
</organism>
<dbReference type="Proteomes" id="UP000266723">
    <property type="component" value="Unassembled WGS sequence"/>
</dbReference>